<feature type="compositionally biased region" description="Low complexity" evidence="1">
    <location>
        <begin position="697"/>
        <end position="715"/>
    </location>
</feature>
<proteinExistence type="predicted"/>
<name>A0A1X7R0X4_9SACH</name>
<evidence type="ECO:0000256" key="1">
    <source>
        <dbReference type="SAM" id="MobiDB-lite"/>
    </source>
</evidence>
<feature type="compositionally biased region" description="Polar residues" evidence="1">
    <location>
        <begin position="686"/>
        <end position="695"/>
    </location>
</feature>
<feature type="compositionally biased region" description="Polar residues" evidence="1">
    <location>
        <begin position="716"/>
        <end position="732"/>
    </location>
</feature>
<dbReference type="OrthoDB" id="4070641at2759"/>
<feature type="compositionally biased region" description="Polar residues" evidence="1">
    <location>
        <begin position="329"/>
        <end position="355"/>
    </location>
</feature>
<dbReference type="STRING" id="1789683.A0A1X7R0X4"/>
<feature type="compositionally biased region" description="Polar residues" evidence="1">
    <location>
        <begin position="628"/>
        <end position="638"/>
    </location>
</feature>
<feature type="region of interest" description="Disordered" evidence="1">
    <location>
        <begin position="1"/>
        <end position="30"/>
    </location>
</feature>
<evidence type="ECO:0000313" key="3">
    <source>
        <dbReference type="Proteomes" id="UP000196158"/>
    </source>
</evidence>
<feature type="compositionally biased region" description="Low complexity" evidence="1">
    <location>
        <begin position="365"/>
        <end position="385"/>
    </location>
</feature>
<feature type="compositionally biased region" description="Low complexity" evidence="1">
    <location>
        <begin position="462"/>
        <end position="474"/>
    </location>
</feature>
<feature type="compositionally biased region" description="Polar residues" evidence="1">
    <location>
        <begin position="253"/>
        <end position="278"/>
    </location>
</feature>
<gene>
    <name evidence="2" type="ORF">KASA_0P05511G</name>
</gene>
<feature type="region of interest" description="Disordered" evidence="1">
    <location>
        <begin position="130"/>
        <end position="201"/>
    </location>
</feature>
<protein>
    <submittedName>
        <fullName evidence="2">Similar to Saccharomyces cerevisiae YKL204W EAP1 eIF4E-associated protein, competes with eIF4G for binding to eIF4E</fullName>
    </submittedName>
</protein>
<feature type="region of interest" description="Disordered" evidence="1">
    <location>
        <begin position="292"/>
        <end position="474"/>
    </location>
</feature>
<feature type="compositionally biased region" description="Low complexity" evidence="1">
    <location>
        <begin position="134"/>
        <end position="166"/>
    </location>
</feature>
<dbReference type="AlphaFoldDB" id="A0A1X7R0X4"/>
<accession>A0A1X7R0X4</accession>
<dbReference type="EMBL" id="FXLY01000003">
    <property type="protein sequence ID" value="SMN19353.1"/>
    <property type="molecule type" value="Genomic_DNA"/>
</dbReference>
<evidence type="ECO:0000313" key="2">
    <source>
        <dbReference type="EMBL" id="SMN19353.1"/>
    </source>
</evidence>
<keyword evidence="3" id="KW-1185">Reference proteome</keyword>
<feature type="compositionally biased region" description="Low complexity" evidence="1">
    <location>
        <begin position="292"/>
        <end position="328"/>
    </location>
</feature>
<organism evidence="2 3">
    <name type="scientific">Maudiozyma saulgeensis</name>
    <dbReference type="NCBI Taxonomy" id="1789683"/>
    <lineage>
        <taxon>Eukaryota</taxon>
        <taxon>Fungi</taxon>
        <taxon>Dikarya</taxon>
        <taxon>Ascomycota</taxon>
        <taxon>Saccharomycotina</taxon>
        <taxon>Saccharomycetes</taxon>
        <taxon>Saccharomycetales</taxon>
        <taxon>Saccharomycetaceae</taxon>
        <taxon>Maudiozyma</taxon>
    </lineage>
</organism>
<sequence>MELTDPSIMSSSLPVETDPQTDSTHIVTPSGQEADLQQFIKFLRNKNDSSKTTAGGADTSLNDEFQDKPTETIESIVDYKPDTSTGSKIYVYSINELLDITKNIPKEYIEEKAETLPKRKFWRLYQRFPDNGNHKSNFRNNQNNNSNNSSNNNNNNNNNKSRTYSNDANSNERRNHNRNKNGKNSNSHVNGPGNKKKSNKSMALTSDELEFDANFESSGNAIADFEAWKSQMKEMERQKKFGGANSTSSSSSMGQNITPNSNRNDNSTIGTNKPSNAQSSIISDFLNLSRNNNTNSHMNTGNIIGSESSNTTTTTGTAATTTSTQNITVESTTMEQQHTSNGSINTKAETASAGPSESKLPADLSRSSSSRFTSFFSNASSSSSSKPLDTQLKNSNSNEQQETQSSKQVQPPKQPVMQQQNQPAGSSRLMGFFNKPSPPNQNISPEAQQGSLQSSKVSPTAQQPGPQQQPQQQMPMNLQMQLPPQPVGMQPGNNMFFQNLLNKNKKAEDGNQIQQNNGNQKNAQFNQMQMPPPGMGGPPMGHPVQVLPPGLNNFNNKDKKGKNDNAPNGTMQMPPHMGMPPPHMMQGNFNMPPPPGFPGFPPQGQNFQMPVADTGKGPKASNKEGSNESKGNVNQFPSPQQFMQMRGPPPPGFMPMQGMPPNMPYPPNGMMLPSYPPQHKQEGKNNKSNQMNPQQGFFPPQMAQNPNFPMNPNMPLASNQQRSGSVPNQNKK</sequence>
<feature type="compositionally biased region" description="Low complexity" evidence="1">
    <location>
        <begin position="393"/>
        <end position="423"/>
    </location>
</feature>
<reference evidence="2 3" key="1">
    <citation type="submission" date="2017-04" db="EMBL/GenBank/DDBJ databases">
        <authorList>
            <person name="Afonso C.L."/>
            <person name="Miller P.J."/>
            <person name="Scott M.A."/>
            <person name="Spackman E."/>
            <person name="Goraichik I."/>
            <person name="Dimitrov K.M."/>
            <person name="Suarez D.L."/>
            <person name="Swayne D.E."/>
        </authorList>
    </citation>
    <scope>NUCLEOTIDE SEQUENCE [LARGE SCALE GENOMIC DNA]</scope>
</reference>
<feature type="region of interest" description="Disordered" evidence="1">
    <location>
        <begin position="234"/>
        <end position="278"/>
    </location>
</feature>
<feature type="region of interest" description="Disordered" evidence="1">
    <location>
        <begin position="598"/>
        <end position="732"/>
    </location>
</feature>
<feature type="compositionally biased region" description="Polar residues" evidence="1">
    <location>
        <begin position="7"/>
        <end position="30"/>
    </location>
</feature>
<feature type="compositionally biased region" description="Polar residues" evidence="1">
    <location>
        <begin position="440"/>
        <end position="461"/>
    </location>
</feature>
<dbReference type="Proteomes" id="UP000196158">
    <property type="component" value="Unassembled WGS sequence"/>
</dbReference>